<reference evidence="1 2" key="1">
    <citation type="submission" date="2023-02" db="EMBL/GenBank/DDBJ databases">
        <title>LHISI_Scaffold_Assembly.</title>
        <authorList>
            <person name="Stuart O.P."/>
            <person name="Cleave R."/>
            <person name="Magrath M.J.L."/>
            <person name="Mikheyev A.S."/>
        </authorList>
    </citation>
    <scope>NUCLEOTIDE SEQUENCE [LARGE SCALE GENOMIC DNA]</scope>
    <source>
        <strain evidence="1">Daus_M_001</strain>
        <tissue evidence="1">Leg muscle</tissue>
    </source>
</reference>
<evidence type="ECO:0000313" key="1">
    <source>
        <dbReference type="EMBL" id="KAJ8881482.1"/>
    </source>
</evidence>
<organism evidence="1 2">
    <name type="scientific">Dryococelus australis</name>
    <dbReference type="NCBI Taxonomy" id="614101"/>
    <lineage>
        <taxon>Eukaryota</taxon>
        <taxon>Metazoa</taxon>
        <taxon>Ecdysozoa</taxon>
        <taxon>Arthropoda</taxon>
        <taxon>Hexapoda</taxon>
        <taxon>Insecta</taxon>
        <taxon>Pterygota</taxon>
        <taxon>Neoptera</taxon>
        <taxon>Polyneoptera</taxon>
        <taxon>Phasmatodea</taxon>
        <taxon>Verophasmatodea</taxon>
        <taxon>Anareolatae</taxon>
        <taxon>Phasmatidae</taxon>
        <taxon>Eurycanthinae</taxon>
        <taxon>Dryococelus</taxon>
    </lineage>
</organism>
<name>A0ABQ9HB31_9NEOP</name>
<gene>
    <name evidence="1" type="ORF">PR048_017963</name>
</gene>
<sequence>MADPKVAAEPQTGWSGCHRTNIIREISSDTPAFPCPCFAAEKMQDNKSAPFYGHRDVGRITPSYEFCGCSRQYAWVAVGWKKCGKRYSPRMQSSTWLIDMLMLDHCELIRSLSQLSPFFILECCQEEGFVTRCEVQTVR</sequence>
<proteinExistence type="predicted"/>
<protein>
    <submittedName>
        <fullName evidence="1">Uncharacterized protein</fullName>
    </submittedName>
</protein>
<evidence type="ECO:0000313" key="2">
    <source>
        <dbReference type="Proteomes" id="UP001159363"/>
    </source>
</evidence>
<dbReference type="Proteomes" id="UP001159363">
    <property type="component" value="Chromosome 5"/>
</dbReference>
<keyword evidence="2" id="KW-1185">Reference proteome</keyword>
<dbReference type="EMBL" id="JARBHB010000006">
    <property type="protein sequence ID" value="KAJ8881482.1"/>
    <property type="molecule type" value="Genomic_DNA"/>
</dbReference>
<comment type="caution">
    <text evidence="1">The sequence shown here is derived from an EMBL/GenBank/DDBJ whole genome shotgun (WGS) entry which is preliminary data.</text>
</comment>
<accession>A0ABQ9HB31</accession>